<dbReference type="Pfam" id="PF01297">
    <property type="entry name" value="ZnuA"/>
    <property type="match status" value="1"/>
</dbReference>
<name>A0A5K7WVJ2_9BACL</name>
<evidence type="ECO:0000313" key="7">
    <source>
        <dbReference type="Proteomes" id="UP000326951"/>
    </source>
</evidence>
<evidence type="ECO:0000256" key="4">
    <source>
        <dbReference type="ARBA" id="ARBA00022729"/>
    </source>
</evidence>
<evidence type="ECO:0000313" key="6">
    <source>
        <dbReference type="EMBL" id="BBN97719.1"/>
    </source>
</evidence>
<dbReference type="Gene3D" id="3.40.50.1980">
    <property type="entry name" value="Nitrogenase molybdenum iron protein domain"/>
    <property type="match status" value="2"/>
</dbReference>
<dbReference type="PRINTS" id="PR00691">
    <property type="entry name" value="ADHESINB"/>
</dbReference>
<keyword evidence="4" id="KW-0732">Signal</keyword>
<dbReference type="Proteomes" id="UP000326951">
    <property type="component" value="Chromosome"/>
</dbReference>
<accession>A0A5K7WVJ2</accession>
<keyword evidence="6" id="KW-0449">Lipoprotein</keyword>
<dbReference type="GO" id="GO:0030001">
    <property type="term" value="P:metal ion transport"/>
    <property type="evidence" value="ECO:0007669"/>
    <property type="project" value="InterPro"/>
</dbReference>
<evidence type="ECO:0000256" key="5">
    <source>
        <dbReference type="RuleBase" id="RU003512"/>
    </source>
</evidence>
<dbReference type="InterPro" id="IPR006127">
    <property type="entry name" value="ZnuA-like"/>
</dbReference>
<proteinExistence type="inferred from homology"/>
<dbReference type="AlphaFoldDB" id="A0A5K7WVJ2"/>
<protein>
    <submittedName>
        <fullName evidence="6">Manganese-binding lipoprotein MntA</fullName>
    </submittedName>
</protein>
<dbReference type="EMBL" id="AP021853">
    <property type="protein sequence ID" value="BBN97719.1"/>
    <property type="molecule type" value="Genomic_DNA"/>
</dbReference>
<keyword evidence="3" id="KW-0479">Metal-binding</keyword>
<dbReference type="InterPro" id="IPR006129">
    <property type="entry name" value="AdhesinB"/>
</dbReference>
<dbReference type="GO" id="GO:0046872">
    <property type="term" value="F:metal ion binding"/>
    <property type="evidence" value="ECO:0007669"/>
    <property type="project" value="UniProtKB-KW"/>
</dbReference>
<gene>
    <name evidence="6" type="primary">mntA</name>
    <name evidence="6" type="ORF">St703_04240</name>
</gene>
<dbReference type="GO" id="GO:0030313">
    <property type="term" value="C:cell envelope"/>
    <property type="evidence" value="ECO:0007669"/>
    <property type="project" value="UniProtKB-SubCell"/>
</dbReference>
<dbReference type="PANTHER" id="PTHR42953:SF1">
    <property type="entry name" value="METAL-BINDING PROTEIN HI_0362-RELATED"/>
    <property type="match status" value="1"/>
</dbReference>
<dbReference type="PRINTS" id="PR00690">
    <property type="entry name" value="ADHESNFAMILY"/>
</dbReference>
<evidence type="ECO:0000256" key="1">
    <source>
        <dbReference type="ARBA" id="ARBA00004196"/>
    </source>
</evidence>
<reference evidence="6 7" key="1">
    <citation type="submission" date="2019-09" db="EMBL/GenBank/DDBJ databases">
        <title>Complete genome sequence of Sporolactobacillus terrae 70-3.</title>
        <authorList>
            <person name="Tanaka N."/>
            <person name="Shiwa Y."/>
            <person name="Fujita N."/>
            <person name="Tanasupawat S."/>
        </authorList>
    </citation>
    <scope>NUCLEOTIDE SEQUENCE [LARGE SCALE GENOMIC DNA]</scope>
    <source>
        <strain evidence="6 7">70-3</strain>
    </source>
</reference>
<evidence type="ECO:0000256" key="2">
    <source>
        <dbReference type="ARBA" id="ARBA00022448"/>
    </source>
</evidence>
<comment type="subcellular location">
    <subcellularLocation>
        <location evidence="1">Cell envelope</location>
    </subcellularLocation>
</comment>
<evidence type="ECO:0000256" key="3">
    <source>
        <dbReference type="ARBA" id="ARBA00022723"/>
    </source>
</evidence>
<organism evidence="6 7">
    <name type="scientific">Sporolactobacillus terrae</name>
    <dbReference type="NCBI Taxonomy" id="269673"/>
    <lineage>
        <taxon>Bacteria</taxon>
        <taxon>Bacillati</taxon>
        <taxon>Bacillota</taxon>
        <taxon>Bacilli</taxon>
        <taxon>Bacillales</taxon>
        <taxon>Sporolactobacillaceae</taxon>
        <taxon>Sporolactobacillus</taxon>
    </lineage>
</organism>
<sequence>MIHLHTTSRYFTLALGLIMVFALSACGSSSGSTNNKLKVVVTNSILYDMAKEIGKDHVDVHSIVPIGTDPHEYEPLPTDAKSVAKANLIFYNGLNLEVGNGWFKKMIDSAGRSGDYNKNIFAVSKGVTAIHLNSEGQEKQIDPHAWLDIQNGIKYIRNMEKQMAKQDPNHGDAYHKNADAYVKKLEDLDKEAKEKMAAIPEQQSYLITSEGAFKYFSRAYGLHPEYIWEINTEEQGTPDQMKRIIGIIKKHKVPHLFVETSVNPKSMDTLSKETGIKIYSKIFTDSLAKKGKDGDTYYGMMKWNLDHIYDGLSN</sequence>
<dbReference type="SUPFAM" id="SSF53807">
    <property type="entry name" value="Helical backbone' metal receptor"/>
    <property type="match status" value="1"/>
</dbReference>
<dbReference type="PANTHER" id="PTHR42953">
    <property type="entry name" value="HIGH-AFFINITY ZINC UPTAKE SYSTEM PROTEIN ZNUA-RELATED"/>
    <property type="match status" value="1"/>
</dbReference>
<dbReference type="GO" id="GO:0007155">
    <property type="term" value="P:cell adhesion"/>
    <property type="evidence" value="ECO:0007669"/>
    <property type="project" value="InterPro"/>
</dbReference>
<dbReference type="InterPro" id="IPR050492">
    <property type="entry name" value="Bact_metal-bind_prot9"/>
</dbReference>
<dbReference type="InterPro" id="IPR006128">
    <property type="entry name" value="Lipoprotein_PsaA-like"/>
</dbReference>
<comment type="similarity">
    <text evidence="5">Belongs to the bacterial solute-binding protein 9 family.</text>
</comment>
<keyword evidence="2 5" id="KW-0813">Transport</keyword>
<dbReference type="CDD" id="cd01137">
    <property type="entry name" value="PsaA"/>
    <property type="match status" value="1"/>
</dbReference>